<sequence length="291" mass="32546">MSMRGGKNQTNKLMNIARRMNAPATKRPILTSPAGPPPKKPALLASNTVSVRKPEEIAKDKKPLFELISDWKDLAGTDIVNNSTINLFGGGEKSVLIVIRNLTDASRGDAELLQKLVQYITEDPSKCTSPYILHGLFDLFCFLDTKEQNLQVCQAITSIFRSIKSITPFMFKLILNDSCGKRFWVDFPDAAPIYYGMMNALSEFKLPPEDLYDKAELVTLKRTFVEVSDFDKKVDSTDVADLIAETLKLILQKCVEEPTKGLIRTASFLVNNAEIRKTVLKKLDAWLQAIA</sequence>
<name>A0AC34R2R3_9BILA</name>
<organism evidence="1 2">
    <name type="scientific">Panagrolaimus sp. JU765</name>
    <dbReference type="NCBI Taxonomy" id="591449"/>
    <lineage>
        <taxon>Eukaryota</taxon>
        <taxon>Metazoa</taxon>
        <taxon>Ecdysozoa</taxon>
        <taxon>Nematoda</taxon>
        <taxon>Chromadorea</taxon>
        <taxon>Rhabditida</taxon>
        <taxon>Tylenchina</taxon>
        <taxon>Panagrolaimomorpha</taxon>
        <taxon>Panagrolaimoidea</taxon>
        <taxon>Panagrolaimidae</taxon>
        <taxon>Panagrolaimus</taxon>
    </lineage>
</organism>
<dbReference type="WBParaSite" id="JU765_v2.g2857.t1">
    <property type="protein sequence ID" value="JU765_v2.g2857.t1"/>
    <property type="gene ID" value="JU765_v2.g2857"/>
</dbReference>
<evidence type="ECO:0000313" key="2">
    <source>
        <dbReference type="WBParaSite" id="JU765_v2.g2857.t1"/>
    </source>
</evidence>
<protein>
    <submittedName>
        <fullName evidence="2">Uncharacterized protein</fullName>
    </submittedName>
</protein>
<reference evidence="2" key="1">
    <citation type="submission" date="2022-11" db="UniProtKB">
        <authorList>
            <consortium name="WormBaseParasite"/>
        </authorList>
    </citation>
    <scope>IDENTIFICATION</scope>
</reference>
<dbReference type="Proteomes" id="UP000887576">
    <property type="component" value="Unplaced"/>
</dbReference>
<proteinExistence type="predicted"/>
<evidence type="ECO:0000313" key="1">
    <source>
        <dbReference type="Proteomes" id="UP000887576"/>
    </source>
</evidence>
<accession>A0AC34R2R3</accession>